<proteinExistence type="inferred from homology"/>
<dbReference type="GO" id="GO:0015087">
    <property type="term" value="F:cobalt ion transmembrane transporter activity"/>
    <property type="evidence" value="ECO:0007669"/>
    <property type="project" value="TreeGrafter"/>
</dbReference>
<dbReference type="InterPro" id="IPR045863">
    <property type="entry name" value="CorA_TM1_TM2"/>
</dbReference>
<dbReference type="SUPFAM" id="SSF144083">
    <property type="entry name" value="Magnesium transport protein CorA, transmembrane region"/>
    <property type="match status" value="1"/>
</dbReference>
<sequence>MDVRFISRDGVRSCAVTELRELLDRPDGLVWVDVPTWDDEANDALTTVFGFHPLAVRDSMNRNQVPKVHRYVDHFFVVLHAPQSGAHGHVHYVELDQFIGARYLVTVHGPVNPAIDPSTAMVEVNAVLGRLESGRLHPATAFELSFAVLAAVTARMRAYTAELTKDVWKLEQQVTGGHLGNPETFLDEMFRVRHGLLTVGTMAALSREVYGRMVTIEAFGTGKGQDLLLDAVDQFQHLTVMAKGQKDYLQGTIEFYQARTNTKMTIAAERLAVIAAVTLPITALSSIIGMNVIVNERTQWLSVAAIVLVMLAMSGALLVWAKRKGWF</sequence>
<dbReference type="EMBL" id="CP008947">
    <property type="protein sequence ID" value="AII03763.1"/>
    <property type="molecule type" value="Genomic_DNA"/>
</dbReference>
<keyword evidence="6 8" id="KW-1133">Transmembrane helix</keyword>
<evidence type="ECO:0000256" key="1">
    <source>
        <dbReference type="ARBA" id="ARBA00004651"/>
    </source>
</evidence>
<evidence type="ECO:0000256" key="4">
    <source>
        <dbReference type="ARBA" id="ARBA00022475"/>
    </source>
</evidence>
<feature type="transmembrane region" description="Helical" evidence="8">
    <location>
        <begin position="300"/>
        <end position="321"/>
    </location>
</feature>
<dbReference type="eggNOG" id="COG0598">
    <property type="taxonomic scope" value="Bacteria"/>
</dbReference>
<dbReference type="Proteomes" id="UP000028488">
    <property type="component" value="Chromosome"/>
</dbReference>
<dbReference type="InterPro" id="IPR002523">
    <property type="entry name" value="MgTranspt_CorA/ZnTranspt_ZntB"/>
</dbReference>
<dbReference type="RefSeq" id="WP_037232218.1">
    <property type="nucleotide sequence ID" value="NZ_CP008947.1"/>
</dbReference>
<evidence type="ECO:0000256" key="8">
    <source>
        <dbReference type="SAM" id="Phobius"/>
    </source>
</evidence>
<evidence type="ECO:0000313" key="9">
    <source>
        <dbReference type="EMBL" id="AII03763.1"/>
    </source>
</evidence>
<dbReference type="InterPro" id="IPR045861">
    <property type="entry name" value="CorA_cytoplasmic_dom"/>
</dbReference>
<organism evidence="9 10">
    <name type="scientific">Rhodococcus opacus</name>
    <name type="common">Nocardia opaca</name>
    <dbReference type="NCBI Taxonomy" id="37919"/>
    <lineage>
        <taxon>Bacteria</taxon>
        <taxon>Bacillati</taxon>
        <taxon>Actinomycetota</taxon>
        <taxon>Actinomycetes</taxon>
        <taxon>Mycobacteriales</taxon>
        <taxon>Nocardiaceae</taxon>
        <taxon>Rhodococcus</taxon>
    </lineage>
</organism>
<dbReference type="PANTHER" id="PTHR46494:SF1">
    <property type="entry name" value="CORA FAMILY METAL ION TRANSPORTER (EUROFUNG)"/>
    <property type="match status" value="1"/>
</dbReference>
<dbReference type="GO" id="GO:0050897">
    <property type="term" value="F:cobalt ion binding"/>
    <property type="evidence" value="ECO:0007669"/>
    <property type="project" value="TreeGrafter"/>
</dbReference>
<evidence type="ECO:0000256" key="6">
    <source>
        <dbReference type="ARBA" id="ARBA00022989"/>
    </source>
</evidence>
<evidence type="ECO:0000256" key="7">
    <source>
        <dbReference type="ARBA" id="ARBA00023136"/>
    </source>
</evidence>
<comment type="similarity">
    <text evidence="2">Belongs to the CorA metal ion transporter (MIT) (TC 1.A.35) family.</text>
</comment>
<keyword evidence="3" id="KW-0813">Transport</keyword>
<dbReference type="CDD" id="cd12822">
    <property type="entry name" value="TmCorA-like"/>
    <property type="match status" value="1"/>
</dbReference>
<dbReference type="GO" id="GO:0000287">
    <property type="term" value="F:magnesium ion binding"/>
    <property type="evidence" value="ECO:0007669"/>
    <property type="project" value="TreeGrafter"/>
</dbReference>
<gene>
    <name evidence="9" type="ORF">EP51_03695</name>
</gene>
<accession>A0A076EFA8</accession>
<evidence type="ECO:0000256" key="5">
    <source>
        <dbReference type="ARBA" id="ARBA00022692"/>
    </source>
</evidence>
<evidence type="ECO:0000256" key="3">
    <source>
        <dbReference type="ARBA" id="ARBA00022448"/>
    </source>
</evidence>
<keyword evidence="7 8" id="KW-0472">Membrane</keyword>
<dbReference type="AlphaFoldDB" id="A0A076EFA8"/>
<comment type="subcellular location">
    <subcellularLocation>
        <location evidence="1">Cell membrane</location>
        <topology evidence="1">Multi-pass membrane protein</topology>
    </subcellularLocation>
</comment>
<dbReference type="Gene3D" id="3.30.460.20">
    <property type="entry name" value="CorA soluble domain-like"/>
    <property type="match status" value="1"/>
</dbReference>
<dbReference type="GO" id="GO:0005886">
    <property type="term" value="C:plasma membrane"/>
    <property type="evidence" value="ECO:0007669"/>
    <property type="project" value="UniProtKB-SubCell"/>
</dbReference>
<dbReference type="Pfam" id="PF01544">
    <property type="entry name" value="CorA"/>
    <property type="match status" value="1"/>
</dbReference>
<dbReference type="SUPFAM" id="SSF143865">
    <property type="entry name" value="CorA soluble domain-like"/>
    <property type="match status" value="1"/>
</dbReference>
<protein>
    <submittedName>
        <fullName evidence="9">Magnesium transporter</fullName>
    </submittedName>
</protein>
<name>A0A076EFA8_RHOOP</name>
<feature type="transmembrane region" description="Helical" evidence="8">
    <location>
        <begin position="271"/>
        <end position="294"/>
    </location>
</feature>
<reference evidence="9 10" key="1">
    <citation type="submission" date="2014-07" db="EMBL/GenBank/DDBJ databases">
        <title>Genome Sequence of Rhodococcus opacus Strain R7, a Biodegrader of Mono- and Polycyclic Aromatic Hydrocarbons.</title>
        <authorList>
            <person name="Di Gennaro P."/>
            <person name="Zampolli J."/>
            <person name="Presti I."/>
            <person name="Cappelletti M."/>
            <person name="D'Ursi P."/>
            <person name="Orro A."/>
            <person name="Mezzelani A."/>
            <person name="Milanesi L."/>
        </authorList>
    </citation>
    <scope>NUCLEOTIDE SEQUENCE [LARGE SCALE GENOMIC DNA]</scope>
    <source>
        <strain evidence="9 10">R7</strain>
    </source>
</reference>
<keyword evidence="5 8" id="KW-0812">Transmembrane</keyword>
<dbReference type="Gene3D" id="1.20.58.340">
    <property type="entry name" value="Magnesium transport protein CorA, transmembrane region"/>
    <property type="match status" value="1"/>
</dbReference>
<dbReference type="GO" id="GO:0015095">
    <property type="term" value="F:magnesium ion transmembrane transporter activity"/>
    <property type="evidence" value="ECO:0007669"/>
    <property type="project" value="TreeGrafter"/>
</dbReference>
<keyword evidence="4" id="KW-1003">Cell membrane</keyword>
<evidence type="ECO:0000256" key="2">
    <source>
        <dbReference type="ARBA" id="ARBA00009765"/>
    </source>
</evidence>
<dbReference type="PANTHER" id="PTHR46494">
    <property type="entry name" value="CORA FAMILY METAL ION TRANSPORTER (EUROFUNG)"/>
    <property type="match status" value="1"/>
</dbReference>
<evidence type="ECO:0000313" key="10">
    <source>
        <dbReference type="Proteomes" id="UP000028488"/>
    </source>
</evidence>